<feature type="domain" description="Peptidase S54 rhomboid" evidence="9">
    <location>
        <begin position="35"/>
        <end position="165"/>
    </location>
</feature>
<keyword evidence="5" id="KW-0720">Serine protease</keyword>
<dbReference type="AlphaFoldDB" id="H2C8P9"/>
<dbReference type="GO" id="GO:0004252">
    <property type="term" value="F:serine-type endopeptidase activity"/>
    <property type="evidence" value="ECO:0007669"/>
    <property type="project" value="InterPro"/>
</dbReference>
<feature type="transmembrane region" description="Helical" evidence="8">
    <location>
        <begin position="149"/>
        <end position="168"/>
    </location>
</feature>
<organism evidence="10 11">
    <name type="scientific">Metallosphaera yellowstonensis MK1</name>
    <dbReference type="NCBI Taxonomy" id="671065"/>
    <lineage>
        <taxon>Archaea</taxon>
        <taxon>Thermoproteota</taxon>
        <taxon>Thermoprotei</taxon>
        <taxon>Sulfolobales</taxon>
        <taxon>Sulfolobaceae</taxon>
        <taxon>Metallosphaera</taxon>
    </lineage>
</organism>
<dbReference type="EMBL" id="JH597770">
    <property type="protein sequence ID" value="EHP68525.1"/>
    <property type="molecule type" value="Genomic_DNA"/>
</dbReference>
<dbReference type="HOGENOM" id="CLU_1529264_0_0_2"/>
<dbReference type="STRING" id="671065.MetMK1DRAFT_00029640"/>
<dbReference type="OrthoDB" id="26567at2157"/>
<evidence type="ECO:0000256" key="4">
    <source>
        <dbReference type="ARBA" id="ARBA00022801"/>
    </source>
</evidence>
<protein>
    <submittedName>
        <fullName evidence="10">Putative membrane protein</fullName>
    </submittedName>
</protein>
<dbReference type="InterPro" id="IPR022764">
    <property type="entry name" value="Peptidase_S54_rhomboid_dom"/>
</dbReference>
<dbReference type="GO" id="GO:0006508">
    <property type="term" value="P:proteolysis"/>
    <property type="evidence" value="ECO:0007669"/>
    <property type="project" value="UniProtKB-KW"/>
</dbReference>
<keyword evidence="2" id="KW-0645">Protease</keyword>
<evidence type="ECO:0000256" key="6">
    <source>
        <dbReference type="ARBA" id="ARBA00022989"/>
    </source>
</evidence>
<keyword evidence="6 8" id="KW-1133">Transmembrane helix</keyword>
<keyword evidence="4" id="KW-0378">Hydrolase</keyword>
<accession>H2C8P9</accession>
<dbReference type="InterPro" id="IPR035952">
    <property type="entry name" value="Rhomboid-like_sf"/>
</dbReference>
<dbReference type="PANTHER" id="PTHR22936:SF69">
    <property type="entry name" value="RHOMBOID-LIKE PROTEIN"/>
    <property type="match status" value="1"/>
</dbReference>
<feature type="transmembrane region" description="Helical" evidence="8">
    <location>
        <begin position="74"/>
        <end position="93"/>
    </location>
</feature>
<evidence type="ECO:0000256" key="7">
    <source>
        <dbReference type="ARBA" id="ARBA00023136"/>
    </source>
</evidence>
<evidence type="ECO:0000259" key="9">
    <source>
        <dbReference type="Pfam" id="PF01694"/>
    </source>
</evidence>
<evidence type="ECO:0000256" key="5">
    <source>
        <dbReference type="ARBA" id="ARBA00022825"/>
    </source>
</evidence>
<dbReference type="Gene3D" id="1.20.1540.10">
    <property type="entry name" value="Rhomboid-like"/>
    <property type="match status" value="1"/>
</dbReference>
<evidence type="ECO:0000256" key="1">
    <source>
        <dbReference type="ARBA" id="ARBA00004141"/>
    </source>
</evidence>
<dbReference type="RefSeq" id="WP_009075036.1">
    <property type="nucleotide sequence ID" value="NZ_JH597770.1"/>
</dbReference>
<comment type="subcellular location">
    <subcellularLocation>
        <location evidence="1">Membrane</location>
        <topology evidence="1">Multi-pass membrane protein</topology>
    </subcellularLocation>
</comment>
<dbReference type="PANTHER" id="PTHR22936">
    <property type="entry name" value="RHOMBOID-RELATED"/>
    <property type="match status" value="1"/>
</dbReference>
<evidence type="ECO:0000256" key="8">
    <source>
        <dbReference type="SAM" id="Phobius"/>
    </source>
</evidence>
<dbReference type="Proteomes" id="UP000003980">
    <property type="component" value="Unassembled WGS sequence"/>
</dbReference>
<evidence type="ECO:0000256" key="3">
    <source>
        <dbReference type="ARBA" id="ARBA00022692"/>
    </source>
</evidence>
<keyword evidence="11" id="KW-1185">Reference proteome</keyword>
<feature type="transmembrane region" description="Helical" evidence="8">
    <location>
        <begin position="38"/>
        <end position="67"/>
    </location>
</feature>
<keyword evidence="7 8" id="KW-0472">Membrane</keyword>
<evidence type="ECO:0000313" key="10">
    <source>
        <dbReference type="EMBL" id="EHP68525.1"/>
    </source>
</evidence>
<dbReference type="eggNOG" id="arCOG01768">
    <property type="taxonomic scope" value="Archaea"/>
</dbReference>
<dbReference type="InterPro" id="IPR002610">
    <property type="entry name" value="Peptidase_S54_rhomboid-like"/>
</dbReference>
<keyword evidence="3 8" id="KW-0812">Transmembrane</keyword>
<dbReference type="SUPFAM" id="SSF144091">
    <property type="entry name" value="Rhomboid-like"/>
    <property type="match status" value="1"/>
</dbReference>
<feature type="transmembrane region" description="Helical" evidence="8">
    <location>
        <begin position="125"/>
        <end position="143"/>
    </location>
</feature>
<evidence type="ECO:0000313" key="11">
    <source>
        <dbReference type="Proteomes" id="UP000003980"/>
    </source>
</evidence>
<name>H2C8P9_9CREN</name>
<reference evidence="10 11" key="1">
    <citation type="submission" date="2012-01" db="EMBL/GenBank/DDBJ databases">
        <title>Improved High-Quality Draft sequence of Metallosphaera yellowstonensis MK1.</title>
        <authorList>
            <consortium name="US DOE Joint Genome Institute"/>
            <person name="Lucas S."/>
            <person name="Han J."/>
            <person name="Cheng J.-F."/>
            <person name="Goodwin L."/>
            <person name="Pitluck S."/>
            <person name="Peters L."/>
            <person name="Teshima H."/>
            <person name="Detter J.C."/>
            <person name="Han C."/>
            <person name="Tapia R."/>
            <person name="Land M."/>
            <person name="Hauser L."/>
            <person name="Kyrpides N."/>
            <person name="Kozubal M."/>
            <person name="Macur R.E."/>
            <person name="Jay Z."/>
            <person name="Inskeep W."/>
            <person name="Woyke T."/>
        </authorList>
    </citation>
    <scope>NUCLEOTIDE SEQUENCE [LARGE SCALE GENOMIC DNA]</scope>
    <source>
        <strain evidence="10 11">MK1</strain>
    </source>
</reference>
<evidence type="ECO:0000256" key="2">
    <source>
        <dbReference type="ARBA" id="ARBA00022670"/>
    </source>
</evidence>
<gene>
    <name evidence="10" type="ORF">MetMK1DRAFT_00029640</name>
</gene>
<sequence>MFLTLIGFAVGEFSYYTNTFLFAYLIQVNYLVLHGDYIALITSIFVTNNFTDFFFNFFSLGVLYYLFGSKAGKLEYVIFLLSGMLGNLLTLLAYPPLTASAGASGGIFGLLSFYIVDDMVEFQRVDWNGIIFLAIVFVLSDIIPNVNIVAHLGGITGGVILAYLRGSLLRKARSS</sequence>
<dbReference type="Pfam" id="PF01694">
    <property type="entry name" value="Rhomboid"/>
    <property type="match status" value="1"/>
</dbReference>
<dbReference type="GO" id="GO:0016020">
    <property type="term" value="C:membrane"/>
    <property type="evidence" value="ECO:0007669"/>
    <property type="project" value="UniProtKB-SubCell"/>
</dbReference>
<proteinExistence type="predicted"/>
<feature type="transmembrane region" description="Helical" evidence="8">
    <location>
        <begin position="99"/>
        <end position="116"/>
    </location>
</feature>